<evidence type="ECO:0000313" key="2">
    <source>
        <dbReference type="Proteomes" id="UP001172101"/>
    </source>
</evidence>
<dbReference type="AlphaFoldDB" id="A0AA39ZYT1"/>
<evidence type="ECO:0000313" key="1">
    <source>
        <dbReference type="EMBL" id="KAK0706124.1"/>
    </source>
</evidence>
<sequence>MTSPIASADKRDAEAAGLIATPPSSAQDLFAQADQRVFCKCSSVLDRSDCDAAVAVADMKKQILNYGGTVLVPIGKSYYSKRGGVVAFICTRKGNAAISTLSEAGFADLLGVATQKCGLYVPGTYKHGNPTNSAASDVGYIMSSKEGFRADAERSNKVWRMVELWSVAKREWKAMKSK</sequence>
<name>A0AA39ZYT1_9PEZI</name>
<organism evidence="1 2">
    <name type="scientific">Lasiosphaeria miniovina</name>
    <dbReference type="NCBI Taxonomy" id="1954250"/>
    <lineage>
        <taxon>Eukaryota</taxon>
        <taxon>Fungi</taxon>
        <taxon>Dikarya</taxon>
        <taxon>Ascomycota</taxon>
        <taxon>Pezizomycotina</taxon>
        <taxon>Sordariomycetes</taxon>
        <taxon>Sordariomycetidae</taxon>
        <taxon>Sordariales</taxon>
        <taxon>Lasiosphaeriaceae</taxon>
        <taxon>Lasiosphaeria</taxon>
    </lineage>
</organism>
<dbReference type="RefSeq" id="XP_060291218.1">
    <property type="nucleotide sequence ID" value="XM_060440403.1"/>
</dbReference>
<dbReference type="EMBL" id="JAUIRO010000007">
    <property type="protein sequence ID" value="KAK0706124.1"/>
    <property type="molecule type" value="Genomic_DNA"/>
</dbReference>
<protein>
    <submittedName>
        <fullName evidence="1">Uncharacterized protein</fullName>
    </submittedName>
</protein>
<dbReference type="Proteomes" id="UP001172101">
    <property type="component" value="Unassembled WGS sequence"/>
</dbReference>
<comment type="caution">
    <text evidence="1">The sequence shown here is derived from an EMBL/GenBank/DDBJ whole genome shotgun (WGS) entry which is preliminary data.</text>
</comment>
<keyword evidence="2" id="KW-1185">Reference proteome</keyword>
<reference evidence="1" key="1">
    <citation type="submission" date="2023-06" db="EMBL/GenBank/DDBJ databases">
        <title>Genome-scale phylogeny and comparative genomics of the fungal order Sordariales.</title>
        <authorList>
            <consortium name="Lawrence Berkeley National Laboratory"/>
            <person name="Hensen N."/>
            <person name="Bonometti L."/>
            <person name="Westerberg I."/>
            <person name="Brannstrom I.O."/>
            <person name="Guillou S."/>
            <person name="Cros-Aarteil S."/>
            <person name="Calhoun S."/>
            <person name="Haridas S."/>
            <person name="Kuo A."/>
            <person name="Mondo S."/>
            <person name="Pangilinan J."/>
            <person name="Riley R."/>
            <person name="LaButti K."/>
            <person name="Andreopoulos B."/>
            <person name="Lipzen A."/>
            <person name="Chen C."/>
            <person name="Yanf M."/>
            <person name="Daum C."/>
            <person name="Ng V."/>
            <person name="Clum A."/>
            <person name="Steindorff A."/>
            <person name="Ohm R."/>
            <person name="Martin F."/>
            <person name="Silar P."/>
            <person name="Natvig D."/>
            <person name="Lalanne C."/>
            <person name="Gautier V."/>
            <person name="Ament-velasquez S.L."/>
            <person name="Kruys A."/>
            <person name="Hutchinson M.I."/>
            <person name="Powell A.J."/>
            <person name="Barry K."/>
            <person name="Miller A.N."/>
            <person name="Grigoriev I.V."/>
            <person name="Debuchy R."/>
            <person name="Gladieux P."/>
            <person name="Thoren M.H."/>
            <person name="Johannesson H."/>
        </authorList>
    </citation>
    <scope>NUCLEOTIDE SEQUENCE</scope>
    <source>
        <strain evidence="1">SMH2392-1A</strain>
    </source>
</reference>
<accession>A0AA39ZYT1</accession>
<proteinExistence type="predicted"/>
<gene>
    <name evidence="1" type="ORF">B0T26DRAFT_679848</name>
</gene>
<dbReference type="GeneID" id="85323673"/>